<evidence type="ECO:0000313" key="2">
    <source>
        <dbReference type="Proteomes" id="UP000481033"/>
    </source>
</evidence>
<dbReference type="AlphaFoldDB" id="A0A6M0RS88"/>
<dbReference type="Proteomes" id="UP000481033">
    <property type="component" value="Unassembled WGS sequence"/>
</dbReference>
<reference evidence="1 2" key="1">
    <citation type="journal article" date="2020" name="Microb. Ecol.">
        <title>Ecogenomics of the Marine Benthic Filamentous Cyanobacterium Adonisia.</title>
        <authorList>
            <person name="Walter J.M."/>
            <person name="Coutinho F.H."/>
            <person name="Leomil L."/>
            <person name="Hargreaves P.I."/>
            <person name="Campeao M.E."/>
            <person name="Vieira V.V."/>
            <person name="Silva B.S."/>
            <person name="Fistarol G.O."/>
            <person name="Salomon P.S."/>
            <person name="Sawabe T."/>
            <person name="Mino S."/>
            <person name="Hosokawa M."/>
            <person name="Miyashita H."/>
            <person name="Maruyama F."/>
            <person name="van Verk M.C."/>
            <person name="Dutilh B.E."/>
            <person name="Thompson C.C."/>
            <person name="Thompson F.L."/>
        </authorList>
    </citation>
    <scope>NUCLEOTIDE SEQUENCE [LARGE SCALE GENOMIC DNA]</scope>
    <source>
        <strain evidence="1 2">CCMR0081</strain>
    </source>
</reference>
<dbReference type="EMBL" id="QXHD01000004">
    <property type="protein sequence ID" value="NEZ58979.1"/>
    <property type="molecule type" value="Genomic_DNA"/>
</dbReference>
<protein>
    <submittedName>
        <fullName evidence="1">Uncharacterized protein</fullName>
    </submittedName>
</protein>
<gene>
    <name evidence="1" type="ORF">DXZ20_25730</name>
</gene>
<organism evidence="1 2">
    <name type="scientific">Adonisia turfae CCMR0081</name>
    <dbReference type="NCBI Taxonomy" id="2292702"/>
    <lineage>
        <taxon>Bacteria</taxon>
        <taxon>Bacillati</taxon>
        <taxon>Cyanobacteriota</taxon>
        <taxon>Adonisia</taxon>
        <taxon>Adonisia turfae</taxon>
    </lineage>
</organism>
<accession>A0A6M0RS88</accession>
<proteinExistence type="predicted"/>
<evidence type="ECO:0000313" key="1">
    <source>
        <dbReference type="EMBL" id="NEZ58979.1"/>
    </source>
</evidence>
<keyword evidence="2" id="KW-1185">Reference proteome</keyword>
<name>A0A6M0RS88_9CYAN</name>
<sequence>MGLVNNVPWLSLATTVNWPWWRKEDSKTGVEVDVVDPFTSSTKSVNPNIWLTATQFSTESDVSTIFSKIEINKSWHHGA</sequence>
<comment type="caution">
    <text evidence="1">The sequence shown here is derived from an EMBL/GenBank/DDBJ whole genome shotgun (WGS) entry which is preliminary data.</text>
</comment>